<proteinExistence type="predicted"/>
<dbReference type="Proteomes" id="UP000664658">
    <property type="component" value="Unassembled WGS sequence"/>
</dbReference>
<dbReference type="RefSeq" id="WP_152105552.1">
    <property type="nucleotide sequence ID" value="NZ_JAFNAA010000022.1"/>
</dbReference>
<name>A0A8I1W973_PLESH</name>
<reference evidence="1" key="1">
    <citation type="submission" date="2021-03" db="EMBL/GenBank/DDBJ databases">
        <title>Plesiomonas shigelloides zfcc0051, isolated from zebrafish feces.</title>
        <authorList>
            <person name="Vanderhoek Z."/>
            <person name="Gaulke C."/>
        </authorList>
    </citation>
    <scope>NUCLEOTIDE SEQUENCE</scope>
    <source>
        <strain evidence="1">Zfcc0051</strain>
    </source>
</reference>
<dbReference type="AlphaFoldDB" id="A0A8I1W973"/>
<organism evidence="1 2">
    <name type="scientific">Plesiomonas shigelloides</name>
    <name type="common">Aeromonas shigelloides</name>
    <dbReference type="NCBI Taxonomy" id="703"/>
    <lineage>
        <taxon>Bacteria</taxon>
        <taxon>Pseudomonadati</taxon>
        <taxon>Pseudomonadota</taxon>
        <taxon>Gammaproteobacteria</taxon>
        <taxon>Enterobacterales</taxon>
        <taxon>Enterobacteriaceae</taxon>
        <taxon>Plesiomonas</taxon>
    </lineage>
</organism>
<protein>
    <submittedName>
        <fullName evidence="1">Uncharacterized protein</fullName>
    </submittedName>
</protein>
<evidence type="ECO:0000313" key="2">
    <source>
        <dbReference type="Proteomes" id="UP000664658"/>
    </source>
</evidence>
<accession>A0A8I1W973</accession>
<sequence length="77" mass="8259">MTLYALADRFSQPDVRLIAQLPPAILTHWLAYLRISSADQVAGSEPPSIPTPTMPDDTFLQASTLDAQCAAVASIMS</sequence>
<comment type="caution">
    <text evidence="1">The sequence shown here is derived from an EMBL/GenBank/DDBJ whole genome shotgun (WGS) entry which is preliminary data.</text>
</comment>
<gene>
    <name evidence="1" type="ORF">J2R62_15580</name>
</gene>
<evidence type="ECO:0000313" key="1">
    <source>
        <dbReference type="EMBL" id="MBO1109606.1"/>
    </source>
</evidence>
<dbReference type="EMBL" id="JAFNAA010000022">
    <property type="protein sequence ID" value="MBO1109606.1"/>
    <property type="molecule type" value="Genomic_DNA"/>
</dbReference>